<proteinExistence type="predicted"/>
<feature type="transmembrane region" description="Helical" evidence="1">
    <location>
        <begin position="90"/>
        <end position="111"/>
    </location>
</feature>
<keyword evidence="3" id="KW-1185">Reference proteome</keyword>
<feature type="transmembrane region" description="Helical" evidence="1">
    <location>
        <begin position="12"/>
        <end position="30"/>
    </location>
</feature>
<accession>A0A419ABF6</accession>
<comment type="caution">
    <text evidence="2">The sequence shown here is derived from an EMBL/GenBank/DDBJ whole genome shotgun (WGS) entry which is preliminary data.</text>
</comment>
<evidence type="ECO:0000313" key="2">
    <source>
        <dbReference type="EMBL" id="RJL20873.1"/>
    </source>
</evidence>
<sequence>MNRPYGTELKRMALVAAVGLALGAGAGLLLQLPYVGAIMIVLAVLFVLGAWFELYFLSELVTALLGLLWRAIAALGRTIMREGGTQPPPFPMRLAFGLGFAAGIAVVLWLLHATSGGAA</sequence>
<name>A0A419ABF6_9RHOB</name>
<dbReference type="EMBL" id="QZEW01000007">
    <property type="protein sequence ID" value="RJL20873.1"/>
    <property type="molecule type" value="Genomic_DNA"/>
</dbReference>
<feature type="transmembrane region" description="Helical" evidence="1">
    <location>
        <begin position="36"/>
        <end position="69"/>
    </location>
</feature>
<keyword evidence="1" id="KW-0812">Transmembrane</keyword>
<organism evidence="2 3">
    <name type="scientific">Paracoccus siganidrum</name>
    <dbReference type="NCBI Taxonomy" id="1276757"/>
    <lineage>
        <taxon>Bacteria</taxon>
        <taxon>Pseudomonadati</taxon>
        <taxon>Pseudomonadota</taxon>
        <taxon>Alphaproteobacteria</taxon>
        <taxon>Rhodobacterales</taxon>
        <taxon>Paracoccaceae</taxon>
        <taxon>Paracoccus</taxon>
    </lineage>
</organism>
<reference evidence="3" key="1">
    <citation type="submission" date="2018-09" db="EMBL/GenBank/DDBJ databases">
        <title>Paracoccus onubensis nov. sp. a moderate halophilic bacterium isolated from Gruta de las Maravillas (Aracena, Spain).</title>
        <authorList>
            <person name="Jurado V."/>
            <person name="Gutierrez-Patricio S."/>
            <person name="Gonzalez-Pimentel J.L."/>
            <person name="Miller A.Z."/>
            <person name="Laiz L."/>
            <person name="Saiz-Jimenez C."/>
        </authorList>
    </citation>
    <scope>NUCLEOTIDE SEQUENCE [LARGE SCALE GENOMIC DNA]</scope>
    <source>
        <strain evidence="3">DSM 26381</strain>
    </source>
</reference>
<dbReference type="RefSeq" id="WP_119896564.1">
    <property type="nucleotide sequence ID" value="NZ_QNRC01000012.1"/>
</dbReference>
<dbReference type="Proteomes" id="UP000283587">
    <property type="component" value="Unassembled WGS sequence"/>
</dbReference>
<keyword evidence="1" id="KW-0472">Membrane</keyword>
<keyword evidence="1" id="KW-1133">Transmembrane helix</keyword>
<protein>
    <submittedName>
        <fullName evidence="2">Uncharacterized protein</fullName>
    </submittedName>
</protein>
<evidence type="ECO:0000256" key="1">
    <source>
        <dbReference type="SAM" id="Phobius"/>
    </source>
</evidence>
<gene>
    <name evidence="2" type="ORF">D3P05_02215</name>
</gene>
<evidence type="ECO:0000313" key="3">
    <source>
        <dbReference type="Proteomes" id="UP000283587"/>
    </source>
</evidence>
<dbReference type="AlphaFoldDB" id="A0A419ABF6"/>